<reference evidence="2" key="1">
    <citation type="submission" date="2015-10" db="EMBL/GenBank/DDBJ databases">
        <title>Niche specialization of a soil ammonia-oxidizing archaeon, Candidatus Nitrosocosmicus oleophilus.</title>
        <authorList>
            <person name="Jung M.-Y."/>
            <person name="Rhee S.-K."/>
        </authorList>
    </citation>
    <scope>NUCLEOTIDE SEQUENCE [LARGE SCALE GENOMIC DNA]</scope>
    <source>
        <strain evidence="2">MY3</strain>
    </source>
</reference>
<accession>A0A654M0X4</accession>
<organism evidence="1 2">
    <name type="scientific">Candidatus Nitrosocosmicus oleophilus</name>
    <dbReference type="NCBI Taxonomy" id="1353260"/>
    <lineage>
        <taxon>Archaea</taxon>
        <taxon>Nitrososphaerota</taxon>
        <taxon>Nitrososphaeria</taxon>
        <taxon>Nitrososphaerales</taxon>
        <taxon>Nitrososphaeraceae</taxon>
        <taxon>Candidatus Nitrosocosmicus</taxon>
    </lineage>
</organism>
<dbReference type="AlphaFoldDB" id="A0A654M0X4"/>
<dbReference type="EMBL" id="CP012850">
    <property type="protein sequence ID" value="ALI36243.1"/>
    <property type="molecule type" value="Genomic_DNA"/>
</dbReference>
<evidence type="ECO:0000313" key="2">
    <source>
        <dbReference type="Proteomes" id="UP000058925"/>
    </source>
</evidence>
<dbReference type="OrthoDB" id="6754at2157"/>
<proteinExistence type="predicted"/>
<keyword evidence="2" id="KW-1185">Reference proteome</keyword>
<name>A0A654M0X4_9ARCH</name>
<dbReference type="Proteomes" id="UP000058925">
    <property type="component" value="Chromosome"/>
</dbReference>
<protein>
    <submittedName>
        <fullName evidence="1">Uncharacterized protein</fullName>
    </submittedName>
</protein>
<sequence>MLIEIIKREHMLLLLMPVKRGGRSVVTVEIFVENYEKMKQRAIQKRLNIKEYVNEFLQGYLEKEEFLARVAPSLSVDSYQGNRITLKDVKKKILVDVFYVNGELQCETDQSNNCIHTKFIWMIPEISKIKTNGQKINE</sequence>
<dbReference type="RefSeq" id="WP_196815550.1">
    <property type="nucleotide sequence ID" value="NZ_CP012850.1"/>
</dbReference>
<gene>
    <name evidence="1" type="ORF">NMY3_02041</name>
</gene>
<dbReference type="KEGG" id="taa:NMY3_02041"/>
<evidence type="ECO:0000313" key="1">
    <source>
        <dbReference type="EMBL" id="ALI36243.1"/>
    </source>
</evidence>
<dbReference type="GeneID" id="60422019"/>